<evidence type="ECO:0000313" key="10">
    <source>
        <dbReference type="Proteomes" id="UP001139450"/>
    </source>
</evidence>
<keyword evidence="3 6" id="KW-0812">Transmembrane</keyword>
<evidence type="ECO:0000256" key="4">
    <source>
        <dbReference type="ARBA" id="ARBA00022989"/>
    </source>
</evidence>
<dbReference type="EMBL" id="JALJEJ010000008">
    <property type="protein sequence ID" value="MCJ8211250.1"/>
    <property type="molecule type" value="Genomic_DNA"/>
</dbReference>
<dbReference type="AlphaFoldDB" id="A0A9X1X6I3"/>
<evidence type="ECO:0000313" key="9">
    <source>
        <dbReference type="EMBL" id="MCJ8211250.1"/>
    </source>
</evidence>
<comment type="subcellular location">
    <subcellularLocation>
        <location evidence="1">Cell membrane</location>
        <topology evidence="1">Multi-pass membrane protein</topology>
    </subcellularLocation>
</comment>
<dbReference type="InterPro" id="IPR025857">
    <property type="entry name" value="MacB_PCD"/>
</dbReference>
<feature type="domain" description="MacB-like periplasmic core" evidence="8">
    <location>
        <begin position="22"/>
        <end position="236"/>
    </location>
</feature>
<dbReference type="PANTHER" id="PTHR30572">
    <property type="entry name" value="MEMBRANE COMPONENT OF TRANSPORTER-RELATED"/>
    <property type="match status" value="1"/>
</dbReference>
<dbReference type="Proteomes" id="UP001139450">
    <property type="component" value="Unassembled WGS sequence"/>
</dbReference>
<dbReference type="Pfam" id="PF12704">
    <property type="entry name" value="MacB_PCD"/>
    <property type="match status" value="2"/>
</dbReference>
<evidence type="ECO:0000256" key="5">
    <source>
        <dbReference type="ARBA" id="ARBA00023136"/>
    </source>
</evidence>
<keyword evidence="10" id="KW-1185">Reference proteome</keyword>
<name>A0A9X1X6I3_9SPHI</name>
<keyword evidence="4 6" id="KW-1133">Transmembrane helix</keyword>
<dbReference type="InterPro" id="IPR003838">
    <property type="entry name" value="ABC3_permease_C"/>
</dbReference>
<dbReference type="InterPro" id="IPR050250">
    <property type="entry name" value="Macrolide_Exporter_MacB"/>
</dbReference>
<proteinExistence type="predicted"/>
<comment type="caution">
    <text evidence="9">The sequence shown here is derived from an EMBL/GenBank/DDBJ whole genome shotgun (WGS) entry which is preliminary data.</text>
</comment>
<evidence type="ECO:0000259" key="8">
    <source>
        <dbReference type="Pfam" id="PF12704"/>
    </source>
</evidence>
<feature type="domain" description="ABC3 transporter permease C-terminal" evidence="7">
    <location>
        <begin position="685"/>
        <end position="798"/>
    </location>
</feature>
<evidence type="ECO:0000256" key="6">
    <source>
        <dbReference type="SAM" id="Phobius"/>
    </source>
</evidence>
<reference evidence="9" key="1">
    <citation type="submission" date="2022-04" db="EMBL/GenBank/DDBJ databases">
        <title>Mucilaginibacter sp. RS28 isolated from freshwater.</title>
        <authorList>
            <person name="Ko S.-R."/>
        </authorList>
    </citation>
    <scope>NUCLEOTIDE SEQUENCE</scope>
    <source>
        <strain evidence="9">RS28</strain>
    </source>
</reference>
<feature type="transmembrane region" description="Helical" evidence="6">
    <location>
        <begin position="349"/>
        <end position="370"/>
    </location>
</feature>
<gene>
    <name evidence="9" type="ORF">MUY27_16145</name>
</gene>
<feature type="transmembrane region" description="Helical" evidence="6">
    <location>
        <begin position="435"/>
        <end position="454"/>
    </location>
</feature>
<feature type="transmembrane region" description="Helical" evidence="6">
    <location>
        <begin position="682"/>
        <end position="707"/>
    </location>
</feature>
<evidence type="ECO:0000256" key="1">
    <source>
        <dbReference type="ARBA" id="ARBA00004651"/>
    </source>
</evidence>
<evidence type="ECO:0000256" key="3">
    <source>
        <dbReference type="ARBA" id="ARBA00022692"/>
    </source>
</evidence>
<accession>A0A9X1X6I3</accession>
<feature type="transmembrane region" description="Helical" evidence="6">
    <location>
        <begin position="21"/>
        <end position="43"/>
    </location>
</feature>
<sequence>MFKNYIKTAWRNLLKGKVFNGLNILGLAVAIASSALLLLTVHFQFSYDKFHKNIDNIYQLYFSTNREGVVEKTGSMPVPVTPAIKAEYPEIKNISRLEGGVTTVAYGDKELEESINFVDQDFFKIFTIPVAAGSKTPLVSQNELVITKYVAKALFNNADPVGKMVRMKFGEGYKSFIVSSVIEDFPENSSINADGFIRFENTPGYQQNLKVWDNRNHSVFLSLTDNADPAVFESKLGKFVKAHFKEDLNNLKRDGAKPVANGDLMSLNLASFKDNHFNTEVGGVEGYAVNKTSIIGLLVIAIFILIIACINFINLAVARSFTRAREVGVRKTLGAGKWDLLSQFWTETIMVCLIALAIGIALASVILPYFNANFKSTIKLGMLFHPAQLLTLIGLFLLITVIAGFYPALLMMRYKTVQVLKGSVSTAKPGKVRNILLVVQFSIATLLTICTLITRQQINYVRNKPLGFNKSEVLSIPIDHGLNGAQALQLFRNQVAGEKQIVGVTGAYRNLGLGNDGSTFTSITGFNYKGHEIRSHIYSVSYDYLKTLDIKLLDGREFSKDFASDSNAVLVNQKMASLLQVNKPVGTMVPYDDKHPKKVIGVFADYNFRSLHDKIEPLTLVMDKEFPINYVFVRVRPNSLSASYDFIKEKWHQTFPNADFNASWLEQNTEKQYRNEQRLANIFNSASIIAIFISCIGLLAMSVMVILQRTKEIGIRKVLGASVSRIVLLVSSEFITLVIVAAIIAMPIAWWLMDQWLQNFAYRVSIQWWVFALATLLAVIIAALTISVQAIRAAIANPVKSIKSE</sequence>
<evidence type="ECO:0000256" key="2">
    <source>
        <dbReference type="ARBA" id="ARBA00022475"/>
    </source>
</evidence>
<dbReference type="Pfam" id="PF02687">
    <property type="entry name" value="FtsX"/>
    <property type="match status" value="2"/>
</dbReference>
<keyword evidence="2" id="KW-1003">Cell membrane</keyword>
<feature type="transmembrane region" description="Helical" evidence="6">
    <location>
        <begin position="727"/>
        <end position="753"/>
    </location>
</feature>
<dbReference type="GO" id="GO:0005886">
    <property type="term" value="C:plasma membrane"/>
    <property type="evidence" value="ECO:0007669"/>
    <property type="project" value="UniProtKB-SubCell"/>
</dbReference>
<dbReference type="GO" id="GO:0022857">
    <property type="term" value="F:transmembrane transporter activity"/>
    <property type="evidence" value="ECO:0007669"/>
    <property type="project" value="TreeGrafter"/>
</dbReference>
<keyword evidence="5 6" id="KW-0472">Membrane</keyword>
<feature type="transmembrane region" description="Helical" evidence="6">
    <location>
        <begin position="294"/>
        <end position="317"/>
    </location>
</feature>
<protein>
    <submittedName>
        <fullName evidence="9">ABC transporter permease</fullName>
    </submittedName>
</protein>
<feature type="transmembrane region" description="Helical" evidence="6">
    <location>
        <begin position="390"/>
        <end position="414"/>
    </location>
</feature>
<dbReference type="RefSeq" id="WP_245131703.1">
    <property type="nucleotide sequence ID" value="NZ_JALJEJ010000008.1"/>
</dbReference>
<feature type="domain" description="MacB-like periplasmic core" evidence="8">
    <location>
        <begin position="532"/>
        <end position="638"/>
    </location>
</feature>
<organism evidence="9 10">
    <name type="scientific">Mucilaginibacter straminoryzae</name>
    <dbReference type="NCBI Taxonomy" id="2932774"/>
    <lineage>
        <taxon>Bacteria</taxon>
        <taxon>Pseudomonadati</taxon>
        <taxon>Bacteroidota</taxon>
        <taxon>Sphingobacteriia</taxon>
        <taxon>Sphingobacteriales</taxon>
        <taxon>Sphingobacteriaceae</taxon>
        <taxon>Mucilaginibacter</taxon>
    </lineage>
</organism>
<feature type="transmembrane region" description="Helical" evidence="6">
    <location>
        <begin position="768"/>
        <end position="795"/>
    </location>
</feature>
<dbReference type="PANTHER" id="PTHR30572:SF18">
    <property type="entry name" value="ABC-TYPE MACROLIDE FAMILY EXPORT SYSTEM PERMEASE COMPONENT 2"/>
    <property type="match status" value="1"/>
</dbReference>
<feature type="domain" description="ABC3 transporter permease C-terminal" evidence="7">
    <location>
        <begin position="299"/>
        <end position="414"/>
    </location>
</feature>
<evidence type="ECO:0000259" key="7">
    <source>
        <dbReference type="Pfam" id="PF02687"/>
    </source>
</evidence>